<dbReference type="RefSeq" id="WP_322877821.1">
    <property type="nucleotide sequence ID" value="NZ_JAVMIP010000004.1"/>
</dbReference>
<sequence>MDYQWDEAKRLTNLRKHGIDFIDVPVVFDGDILTVEDDRYSYGEQRFVTFGLLLGRVIAVVHTESEDCIRIISARKATKYEQQTYFEQLSN</sequence>
<accession>A0AAE4FQY0</accession>
<dbReference type="Pfam" id="PF04365">
    <property type="entry name" value="BrnT_toxin"/>
    <property type="match status" value="1"/>
</dbReference>
<dbReference type="Gene3D" id="3.10.450.530">
    <property type="entry name" value="Ribonuclease toxin, BrnT, of type II toxin-antitoxin system"/>
    <property type="match status" value="1"/>
</dbReference>
<gene>
    <name evidence="1" type="ORF">RIF25_06975</name>
</gene>
<organism evidence="1 2">
    <name type="scientific">Pseudocalidococcus azoricus BACA0444</name>
    <dbReference type="NCBI Taxonomy" id="2918990"/>
    <lineage>
        <taxon>Bacteria</taxon>
        <taxon>Bacillati</taxon>
        <taxon>Cyanobacteriota</taxon>
        <taxon>Cyanophyceae</taxon>
        <taxon>Acaryochloridales</taxon>
        <taxon>Thermosynechococcaceae</taxon>
        <taxon>Pseudocalidococcus</taxon>
        <taxon>Pseudocalidococcus azoricus</taxon>
    </lineage>
</organism>
<proteinExistence type="predicted"/>
<dbReference type="InterPro" id="IPR007460">
    <property type="entry name" value="BrnT_toxin"/>
</dbReference>
<keyword evidence="2" id="KW-1185">Reference proteome</keyword>
<reference evidence="2" key="1">
    <citation type="submission" date="2023-07" db="EMBL/GenBank/DDBJ databases">
        <authorList>
            <person name="Luz R."/>
            <person name="Cordeiro R."/>
            <person name="Fonseca A."/>
            <person name="Goncalves V."/>
        </authorList>
    </citation>
    <scope>NUCLEOTIDE SEQUENCE [LARGE SCALE GENOMIC DNA]</scope>
    <source>
        <strain evidence="2">BACA0444</strain>
    </source>
</reference>
<dbReference type="AlphaFoldDB" id="A0AAE4FQY0"/>
<dbReference type="Proteomes" id="UP001268256">
    <property type="component" value="Unassembled WGS sequence"/>
</dbReference>
<name>A0AAE4FQY0_9CYAN</name>
<dbReference type="InterPro" id="IPR038573">
    <property type="entry name" value="BrnT_sf"/>
</dbReference>
<dbReference type="EMBL" id="JAVMIP010000004">
    <property type="protein sequence ID" value="MDS3860551.1"/>
    <property type="molecule type" value="Genomic_DNA"/>
</dbReference>
<comment type="caution">
    <text evidence="1">The sequence shown here is derived from an EMBL/GenBank/DDBJ whole genome shotgun (WGS) entry which is preliminary data.</text>
</comment>
<evidence type="ECO:0000313" key="2">
    <source>
        <dbReference type="Proteomes" id="UP001268256"/>
    </source>
</evidence>
<protein>
    <submittedName>
        <fullName evidence="1">BrnT family toxin</fullName>
    </submittedName>
</protein>
<evidence type="ECO:0000313" key="1">
    <source>
        <dbReference type="EMBL" id="MDS3860551.1"/>
    </source>
</evidence>